<dbReference type="AlphaFoldDB" id="A0A0E9Q6T5"/>
<sequence length="51" mass="5865">MFTKLKGRQFDKTTRQGEYTQDTHTFPHFCLHVFTPQSTSRVSSISSSSKP</sequence>
<reference evidence="1" key="2">
    <citation type="journal article" date="2015" name="Fish Shellfish Immunol.">
        <title>Early steps in the European eel (Anguilla anguilla)-Vibrio vulnificus interaction in the gills: Role of the RtxA13 toxin.</title>
        <authorList>
            <person name="Callol A."/>
            <person name="Pajuelo D."/>
            <person name="Ebbesson L."/>
            <person name="Teles M."/>
            <person name="MacKenzie S."/>
            <person name="Amaro C."/>
        </authorList>
    </citation>
    <scope>NUCLEOTIDE SEQUENCE</scope>
</reference>
<proteinExistence type="predicted"/>
<evidence type="ECO:0000313" key="1">
    <source>
        <dbReference type="EMBL" id="JAH11798.1"/>
    </source>
</evidence>
<reference evidence="1" key="1">
    <citation type="submission" date="2014-11" db="EMBL/GenBank/DDBJ databases">
        <authorList>
            <person name="Amaro Gonzalez C."/>
        </authorList>
    </citation>
    <scope>NUCLEOTIDE SEQUENCE</scope>
</reference>
<dbReference type="EMBL" id="GBXM01096779">
    <property type="protein sequence ID" value="JAH11798.1"/>
    <property type="molecule type" value="Transcribed_RNA"/>
</dbReference>
<protein>
    <submittedName>
        <fullName evidence="1">Uncharacterized protein</fullName>
    </submittedName>
</protein>
<organism evidence="1">
    <name type="scientific">Anguilla anguilla</name>
    <name type="common">European freshwater eel</name>
    <name type="synonym">Muraena anguilla</name>
    <dbReference type="NCBI Taxonomy" id="7936"/>
    <lineage>
        <taxon>Eukaryota</taxon>
        <taxon>Metazoa</taxon>
        <taxon>Chordata</taxon>
        <taxon>Craniata</taxon>
        <taxon>Vertebrata</taxon>
        <taxon>Euteleostomi</taxon>
        <taxon>Actinopterygii</taxon>
        <taxon>Neopterygii</taxon>
        <taxon>Teleostei</taxon>
        <taxon>Anguilliformes</taxon>
        <taxon>Anguillidae</taxon>
        <taxon>Anguilla</taxon>
    </lineage>
</organism>
<name>A0A0E9Q6T5_ANGAN</name>
<accession>A0A0E9Q6T5</accession>